<accession>A0A844QF20</accession>
<comment type="caution">
    <text evidence="1">The sequence shown here is derived from an EMBL/GenBank/DDBJ whole genome shotgun (WGS) entry which is preliminary data.</text>
</comment>
<dbReference type="AlphaFoldDB" id="A0A844QF20"/>
<evidence type="ECO:0000313" key="2">
    <source>
        <dbReference type="Proteomes" id="UP000463224"/>
    </source>
</evidence>
<reference evidence="1 2" key="1">
    <citation type="submission" date="2019-12" db="EMBL/GenBank/DDBJ databases">
        <title>Nitratireductor arenosus sp. nov., Isolated from sea sand, Jeju island, South Korea.</title>
        <authorList>
            <person name="Kim W."/>
        </authorList>
    </citation>
    <scope>NUCLEOTIDE SEQUENCE [LARGE SCALE GENOMIC DNA]</scope>
    <source>
        <strain evidence="1 2">CAU 1489</strain>
    </source>
</reference>
<proteinExistence type="predicted"/>
<gene>
    <name evidence="1" type="ORF">GN330_04875</name>
</gene>
<dbReference type="InterPro" id="IPR007362">
    <property type="entry name" value="DUF429"/>
</dbReference>
<dbReference type="RefSeq" id="WP_156711506.1">
    <property type="nucleotide sequence ID" value="NZ_WPHG01000001.1"/>
</dbReference>
<evidence type="ECO:0000313" key="1">
    <source>
        <dbReference type="EMBL" id="MVA96581.1"/>
    </source>
</evidence>
<dbReference type="Pfam" id="PF04250">
    <property type="entry name" value="DUF429"/>
    <property type="match status" value="1"/>
</dbReference>
<organism evidence="1 2">
    <name type="scientific">Nitratireductor arenosus</name>
    <dbReference type="NCBI Taxonomy" id="2682096"/>
    <lineage>
        <taxon>Bacteria</taxon>
        <taxon>Pseudomonadati</taxon>
        <taxon>Pseudomonadota</taxon>
        <taxon>Alphaproteobacteria</taxon>
        <taxon>Hyphomicrobiales</taxon>
        <taxon>Phyllobacteriaceae</taxon>
        <taxon>Nitratireductor</taxon>
    </lineage>
</organism>
<protein>
    <submittedName>
        <fullName evidence="1">DUF429 domain-containing protein</fullName>
    </submittedName>
</protein>
<dbReference type="EMBL" id="WPHG01000001">
    <property type="protein sequence ID" value="MVA96581.1"/>
    <property type="molecule type" value="Genomic_DNA"/>
</dbReference>
<keyword evidence="2" id="KW-1185">Reference proteome</keyword>
<sequence length="259" mass="27484">MSLVLPAGRTVVGVDGCKGGWIAIVQSVPERPTVAVFSSFATLVGSLPADAVVAVDMPIGLPERTALGGRGPERLVRAELGERQSAVFSIPARTAIYAETEPFTTLQAWYAAHRRASAVARATSDPPRAVSIQAFALFAKIRELDTVLRGDPDLAVRVIESHPEAAFWRLAGRTPMRLPKKIKGRVNPAGMAERRALLAAHGLPDSVLEADPPAGAGEDDLLDAAAVMIVAARFARGEAVPFPDPPSRDRHGLPIAIWT</sequence>
<name>A0A844QF20_9HYPH</name>
<dbReference type="Proteomes" id="UP000463224">
    <property type="component" value="Unassembled WGS sequence"/>
</dbReference>